<evidence type="ECO:0000256" key="6">
    <source>
        <dbReference type="ARBA" id="ARBA00022840"/>
    </source>
</evidence>
<dbReference type="InterPro" id="IPR036640">
    <property type="entry name" value="ABC1_TM_sf"/>
</dbReference>
<dbReference type="PROSITE" id="PS00211">
    <property type="entry name" value="ABC_TRANSPORTER_1"/>
    <property type="match status" value="1"/>
</dbReference>
<dbReference type="Pfam" id="PF00005">
    <property type="entry name" value="ABC_tran"/>
    <property type="match status" value="1"/>
</dbReference>
<sequence length="576" mass="62454">MELIRRMTAGNPGWLIRPIAATVLANLCGMLPYALASLAVMRIYEAFADTGATLAIRELWLLCAGMLVSLVLLYASESLAYRLSFGGAYGLAAEGRRTLAEHLRKLPLGTLMRRDAGELGNMMMGDFAQLETANSQLLPQIVGGMIASLLAVIGFLFLDWRIALAMIAGFPPALLILWAVSGLERKYGTSHAEARSRASSRLQEYIQGMKVIKAYNMRGGNFTGLEQAFRRLMKESISLEGRFGPVFLVAIALVKSGAAFILIAGSYLAVGGELSVPALAAFLLIGARVYEPIAGAIFAWPEFKYYALYGGRIADMLAEPAMPGDRPSPSGHDVEFRDVEFGYGDEPVLRGVSFAVRAGTLTAVVGPSGSGKSTVLKLIARFYDPRSGEVRIGGRPAKEMAPEALMQKLSMVFQDVYLFNDTIGNNIRYGRQGATQQEVEEAARQACCHEFISRLPGGYDTMVGEGGSTLSGGEKQRIAVARAMIKQAPIVLLDEATASLDPENEAEMQRAISRLVAGRTVIVIAHRLKTVVEADRIIVLERGKVAEQGGHEQLVRAGGLYARLWRLQQETEQWGV</sequence>
<evidence type="ECO:0000256" key="5">
    <source>
        <dbReference type="ARBA" id="ARBA00022741"/>
    </source>
</evidence>
<evidence type="ECO:0000256" key="7">
    <source>
        <dbReference type="ARBA" id="ARBA00022989"/>
    </source>
</evidence>
<dbReference type="GO" id="GO:0005886">
    <property type="term" value="C:plasma membrane"/>
    <property type="evidence" value="ECO:0007669"/>
    <property type="project" value="UniProtKB-SubCell"/>
</dbReference>
<reference evidence="12 13" key="1">
    <citation type="submission" date="2018-07" db="EMBL/GenBank/DDBJ databases">
        <title>Genomic Encyclopedia of Type Strains, Phase III (KMG-III): the genomes of soil and plant-associated and newly described type strains.</title>
        <authorList>
            <person name="Whitman W."/>
        </authorList>
    </citation>
    <scope>NUCLEOTIDE SEQUENCE [LARGE SCALE GENOMIC DNA]</scope>
    <source>
        <strain evidence="12 13">CECT 7287</strain>
    </source>
</reference>
<evidence type="ECO:0000259" key="11">
    <source>
        <dbReference type="PROSITE" id="PS50929"/>
    </source>
</evidence>
<dbReference type="InterPro" id="IPR039421">
    <property type="entry name" value="Type_1_exporter"/>
</dbReference>
<keyword evidence="13" id="KW-1185">Reference proteome</keyword>
<dbReference type="GO" id="GO:0140359">
    <property type="term" value="F:ABC-type transporter activity"/>
    <property type="evidence" value="ECO:0007669"/>
    <property type="project" value="InterPro"/>
</dbReference>
<feature type="transmembrane region" description="Helical" evidence="9">
    <location>
        <begin position="21"/>
        <end position="44"/>
    </location>
</feature>
<accession>A0A3D9HSR6</accession>
<keyword evidence="8 9" id="KW-0472">Membrane</keyword>
<name>A0A3D9HSR6_9BACL</name>
<dbReference type="SUPFAM" id="SSF90123">
    <property type="entry name" value="ABC transporter transmembrane region"/>
    <property type="match status" value="1"/>
</dbReference>
<keyword evidence="5" id="KW-0547">Nucleotide-binding</keyword>
<dbReference type="EMBL" id="QRDZ01000060">
    <property type="protein sequence ID" value="RED51906.1"/>
    <property type="molecule type" value="Genomic_DNA"/>
</dbReference>
<feature type="transmembrane region" description="Helical" evidence="9">
    <location>
        <begin position="243"/>
        <end position="270"/>
    </location>
</feature>
<dbReference type="AlphaFoldDB" id="A0A3D9HSR6"/>
<dbReference type="InterPro" id="IPR027417">
    <property type="entry name" value="P-loop_NTPase"/>
</dbReference>
<keyword evidence="2" id="KW-0813">Transport</keyword>
<dbReference type="Pfam" id="PF00664">
    <property type="entry name" value="ABC_membrane"/>
    <property type="match status" value="1"/>
</dbReference>
<evidence type="ECO:0000256" key="8">
    <source>
        <dbReference type="ARBA" id="ARBA00023136"/>
    </source>
</evidence>
<dbReference type="SMART" id="SM00382">
    <property type="entry name" value="AAA"/>
    <property type="match status" value="1"/>
</dbReference>
<evidence type="ECO:0000256" key="9">
    <source>
        <dbReference type="SAM" id="Phobius"/>
    </source>
</evidence>
<dbReference type="RefSeq" id="WP_116065852.1">
    <property type="nucleotide sequence ID" value="NZ_QRDZ01000060.1"/>
</dbReference>
<evidence type="ECO:0000256" key="2">
    <source>
        <dbReference type="ARBA" id="ARBA00022448"/>
    </source>
</evidence>
<protein>
    <submittedName>
        <fullName evidence="12">ATP-binding cassette subfamily B protein</fullName>
    </submittedName>
</protein>
<dbReference type="PANTHER" id="PTHR24221:SF397">
    <property type="entry name" value="ABC TRANSPORTER, ATP-BINDING TRANSMEMBRANE PROTEIN"/>
    <property type="match status" value="1"/>
</dbReference>
<evidence type="ECO:0000256" key="4">
    <source>
        <dbReference type="ARBA" id="ARBA00022692"/>
    </source>
</evidence>
<dbReference type="Gene3D" id="3.40.50.300">
    <property type="entry name" value="P-loop containing nucleotide triphosphate hydrolases"/>
    <property type="match status" value="1"/>
</dbReference>
<evidence type="ECO:0000313" key="12">
    <source>
        <dbReference type="EMBL" id="RED51906.1"/>
    </source>
</evidence>
<dbReference type="InterPro" id="IPR003439">
    <property type="entry name" value="ABC_transporter-like_ATP-bd"/>
</dbReference>
<keyword evidence="4 9" id="KW-0812">Transmembrane</keyword>
<proteinExistence type="predicted"/>
<evidence type="ECO:0000259" key="10">
    <source>
        <dbReference type="PROSITE" id="PS50893"/>
    </source>
</evidence>
<gene>
    <name evidence="12" type="ORF">DFP98_16010</name>
</gene>
<dbReference type="PANTHER" id="PTHR24221">
    <property type="entry name" value="ATP-BINDING CASSETTE SUB-FAMILY B"/>
    <property type="match status" value="1"/>
</dbReference>
<feature type="domain" description="ABC transporter" evidence="10">
    <location>
        <begin position="334"/>
        <end position="567"/>
    </location>
</feature>
<organism evidence="12 13">
    <name type="scientific">Cohnella phaseoli</name>
    <dbReference type="NCBI Taxonomy" id="456490"/>
    <lineage>
        <taxon>Bacteria</taxon>
        <taxon>Bacillati</taxon>
        <taxon>Bacillota</taxon>
        <taxon>Bacilli</taxon>
        <taxon>Bacillales</taxon>
        <taxon>Paenibacillaceae</taxon>
        <taxon>Cohnella</taxon>
    </lineage>
</organism>
<feature type="domain" description="ABC transmembrane type-1" evidence="11">
    <location>
        <begin position="19"/>
        <end position="303"/>
    </location>
</feature>
<dbReference type="GO" id="GO:0005524">
    <property type="term" value="F:ATP binding"/>
    <property type="evidence" value="ECO:0007669"/>
    <property type="project" value="UniProtKB-KW"/>
</dbReference>
<comment type="caution">
    <text evidence="12">The sequence shown here is derived from an EMBL/GenBank/DDBJ whole genome shotgun (WGS) entry which is preliminary data.</text>
</comment>
<keyword evidence="7 9" id="KW-1133">Transmembrane helix</keyword>
<dbReference type="OrthoDB" id="9762778at2"/>
<dbReference type="InterPro" id="IPR003593">
    <property type="entry name" value="AAA+_ATPase"/>
</dbReference>
<dbReference type="GO" id="GO:0034040">
    <property type="term" value="F:ATPase-coupled lipid transmembrane transporter activity"/>
    <property type="evidence" value="ECO:0007669"/>
    <property type="project" value="TreeGrafter"/>
</dbReference>
<dbReference type="Proteomes" id="UP000256977">
    <property type="component" value="Unassembled WGS sequence"/>
</dbReference>
<feature type="transmembrane region" description="Helical" evidence="9">
    <location>
        <begin position="137"/>
        <end position="156"/>
    </location>
</feature>
<dbReference type="FunFam" id="3.40.50.300:FF:000221">
    <property type="entry name" value="Multidrug ABC transporter ATP-binding protein"/>
    <property type="match status" value="1"/>
</dbReference>
<feature type="transmembrane region" description="Helical" evidence="9">
    <location>
        <begin position="276"/>
        <end position="300"/>
    </location>
</feature>
<dbReference type="Gene3D" id="1.20.1560.10">
    <property type="entry name" value="ABC transporter type 1, transmembrane domain"/>
    <property type="match status" value="1"/>
</dbReference>
<dbReference type="PROSITE" id="PS50929">
    <property type="entry name" value="ABC_TM1F"/>
    <property type="match status" value="1"/>
</dbReference>
<dbReference type="SUPFAM" id="SSF52540">
    <property type="entry name" value="P-loop containing nucleoside triphosphate hydrolases"/>
    <property type="match status" value="1"/>
</dbReference>
<dbReference type="CDD" id="cd07346">
    <property type="entry name" value="ABC_6TM_exporters"/>
    <property type="match status" value="1"/>
</dbReference>
<evidence type="ECO:0000256" key="3">
    <source>
        <dbReference type="ARBA" id="ARBA00022475"/>
    </source>
</evidence>
<keyword evidence="3" id="KW-1003">Cell membrane</keyword>
<dbReference type="PROSITE" id="PS50893">
    <property type="entry name" value="ABC_TRANSPORTER_2"/>
    <property type="match status" value="1"/>
</dbReference>
<dbReference type="GO" id="GO:0016887">
    <property type="term" value="F:ATP hydrolysis activity"/>
    <property type="evidence" value="ECO:0007669"/>
    <property type="project" value="InterPro"/>
</dbReference>
<dbReference type="InterPro" id="IPR011527">
    <property type="entry name" value="ABC1_TM_dom"/>
</dbReference>
<feature type="transmembrane region" description="Helical" evidence="9">
    <location>
        <begin position="162"/>
        <end position="180"/>
    </location>
</feature>
<feature type="transmembrane region" description="Helical" evidence="9">
    <location>
        <begin position="59"/>
        <end position="75"/>
    </location>
</feature>
<keyword evidence="6 12" id="KW-0067">ATP-binding</keyword>
<evidence type="ECO:0000256" key="1">
    <source>
        <dbReference type="ARBA" id="ARBA00004651"/>
    </source>
</evidence>
<evidence type="ECO:0000313" key="13">
    <source>
        <dbReference type="Proteomes" id="UP000256977"/>
    </source>
</evidence>
<comment type="subcellular location">
    <subcellularLocation>
        <location evidence="1">Cell membrane</location>
        <topology evidence="1">Multi-pass membrane protein</topology>
    </subcellularLocation>
</comment>
<dbReference type="InterPro" id="IPR017871">
    <property type="entry name" value="ABC_transporter-like_CS"/>
</dbReference>